<protein>
    <submittedName>
        <fullName evidence="5">INO80 complex subunit D</fullName>
    </submittedName>
</protein>
<dbReference type="STRING" id="48709.A0A1D2N1R0"/>
<feature type="region of interest" description="Disordered" evidence="3">
    <location>
        <begin position="498"/>
        <end position="609"/>
    </location>
</feature>
<feature type="region of interest" description="Disordered" evidence="3">
    <location>
        <begin position="89"/>
        <end position="114"/>
    </location>
</feature>
<dbReference type="EMBL" id="LJIJ01000293">
    <property type="protein sequence ID" value="ODM99226.1"/>
    <property type="molecule type" value="Genomic_DNA"/>
</dbReference>
<dbReference type="Proteomes" id="UP000094527">
    <property type="component" value="Unassembled WGS sequence"/>
</dbReference>
<feature type="compositionally biased region" description="Low complexity" evidence="3">
    <location>
        <begin position="212"/>
        <end position="227"/>
    </location>
</feature>
<gene>
    <name evidence="5" type="ORF">Ocin01_07447</name>
</gene>
<evidence type="ECO:0000313" key="5">
    <source>
        <dbReference type="EMBL" id="ODM99226.1"/>
    </source>
</evidence>
<feature type="compositionally biased region" description="Polar residues" evidence="3">
    <location>
        <begin position="564"/>
        <end position="573"/>
    </location>
</feature>
<feature type="compositionally biased region" description="Polar residues" evidence="3">
    <location>
        <begin position="228"/>
        <end position="237"/>
    </location>
</feature>
<dbReference type="OrthoDB" id="677315at2759"/>
<keyword evidence="2" id="KW-0539">Nucleus</keyword>
<dbReference type="GO" id="GO:0005634">
    <property type="term" value="C:nucleus"/>
    <property type="evidence" value="ECO:0007669"/>
    <property type="project" value="UniProtKB-SubCell"/>
</dbReference>
<reference evidence="5 6" key="1">
    <citation type="journal article" date="2016" name="Genome Biol. Evol.">
        <title>Gene Family Evolution Reflects Adaptation to Soil Environmental Stressors in the Genome of the Collembolan Orchesella cincta.</title>
        <authorList>
            <person name="Faddeeva-Vakhrusheva A."/>
            <person name="Derks M.F."/>
            <person name="Anvar S.Y."/>
            <person name="Agamennone V."/>
            <person name="Suring W."/>
            <person name="Smit S."/>
            <person name="van Straalen N.M."/>
            <person name="Roelofs D."/>
        </authorList>
    </citation>
    <scope>NUCLEOTIDE SEQUENCE [LARGE SCALE GENOMIC DNA]</scope>
    <source>
        <tissue evidence="5">Mixed pool</tissue>
    </source>
</reference>
<evidence type="ECO:0000256" key="2">
    <source>
        <dbReference type="ARBA" id="ARBA00023242"/>
    </source>
</evidence>
<feature type="domain" description="KANL2-like probable zinc-finger" evidence="4">
    <location>
        <begin position="18"/>
        <end position="79"/>
    </location>
</feature>
<feature type="compositionally biased region" description="Basic and acidic residues" evidence="3">
    <location>
        <begin position="581"/>
        <end position="596"/>
    </location>
</feature>
<evidence type="ECO:0000256" key="1">
    <source>
        <dbReference type="ARBA" id="ARBA00004123"/>
    </source>
</evidence>
<dbReference type="InterPro" id="IPR025927">
    <property type="entry name" value="Znf_KANL2-like"/>
</dbReference>
<dbReference type="Pfam" id="PF13891">
    <property type="entry name" value="zf-C3HC3H_KANSL2"/>
    <property type="match status" value="1"/>
</dbReference>
<evidence type="ECO:0000313" key="6">
    <source>
        <dbReference type="Proteomes" id="UP000094527"/>
    </source>
</evidence>
<feature type="region of interest" description="Disordered" evidence="3">
    <location>
        <begin position="212"/>
        <end position="237"/>
    </location>
</feature>
<dbReference type="PANTHER" id="PTHR16198:SF2">
    <property type="entry name" value="INO80 COMPLEX SUBUNIT D"/>
    <property type="match status" value="1"/>
</dbReference>
<accession>A0A1D2N1R0</accession>
<dbReference type="AlphaFoldDB" id="A0A1D2N1R0"/>
<proteinExistence type="predicted"/>
<dbReference type="PANTHER" id="PTHR16198">
    <property type="match status" value="1"/>
</dbReference>
<evidence type="ECO:0000256" key="3">
    <source>
        <dbReference type="SAM" id="MobiDB-lite"/>
    </source>
</evidence>
<sequence length="894" mass="97987">MFEGKHIHFSPTDNKPLCSYSGKICRQRRLNGYAFCIRHILEDKSAPFKQCSYVTRNNSQKCLNAIPANQDRGYCHSHMQVVGIIPKTERKTKVQPAQKDSSSHATEKFSVSNAVNGKKDPGAVFRFEEDSSDITDVFSYKNGLTNGSLNGKGKTTKARDTATNAAKEAKYVKSQNGTITNPATFTTKKITDKNRNVYTTIVPATCNGSSKVNLKNSSSNSSTEINSTTAQHKSSSRVVQLSIRVQTESSRGSELKSYDVEEVRQFEQLKTLKQLDKSSLSDSVCEEKSENAKLTIFPRFAAKHSGISSSWTTKSKDSCSEDRKSEIVYNPPPPPLITRSNNGIIIKTEPQAVYIHENSEIKDDKNLVGKQPSGGVLYLSGNNNNNSSSSNANSIENRDLKNRHDFLAHVRNTFKSQYKTIKKACKVSEKCERNTKRKLANSILQCIRIDSSICAQVLLGFDLKIPSTGTGNDDDKDVGKKTEYDDYEFFDNDSPSVAEDYKNTKNSGSVSKKNCGKDLKTVDNNNSKVVKSKAQRRSPASGVKSKQLESCSSESFGAAENDAHNGSTAVPSKTKSHKANKRVEKSKPAEVTKESKFTPVTSSKKKLKRADAMLVSSDDSSASNIINETIKDVSEGISSVNSSSTATTSLENIVGGVGKKRRLEIDTAKNGAELCLSLNGHSPPGICSVAPAFDMSDHITASAHIGLQGKIKVEGRSQSTHLSQKLNQGVGNPLNDVQELQDMLHHSQLSSATSHRNQGLETVLNSVGSSENAGTPDGVITDASFDSTFEHSTSSQPDCDFSEDDLEHSFELQIDPEIESQASRLLEDNVLTEADFTELFPDNRMSDHKLGRNDLQELGLEFDVNDIDYSLFANIFPNFPRTSQPESISISNQF</sequence>
<comment type="caution">
    <text evidence="5">The sequence shown here is derived from an EMBL/GenBank/DDBJ whole genome shotgun (WGS) entry which is preliminary data.</text>
</comment>
<organism evidence="5 6">
    <name type="scientific">Orchesella cincta</name>
    <name type="common">Springtail</name>
    <name type="synonym">Podura cincta</name>
    <dbReference type="NCBI Taxonomy" id="48709"/>
    <lineage>
        <taxon>Eukaryota</taxon>
        <taxon>Metazoa</taxon>
        <taxon>Ecdysozoa</taxon>
        <taxon>Arthropoda</taxon>
        <taxon>Hexapoda</taxon>
        <taxon>Collembola</taxon>
        <taxon>Entomobryomorpha</taxon>
        <taxon>Entomobryoidea</taxon>
        <taxon>Orchesellidae</taxon>
        <taxon>Orchesellinae</taxon>
        <taxon>Orchesella</taxon>
    </lineage>
</organism>
<name>A0A1D2N1R0_ORCCI</name>
<evidence type="ECO:0000259" key="4">
    <source>
        <dbReference type="Pfam" id="PF13891"/>
    </source>
</evidence>
<keyword evidence="6" id="KW-1185">Reference proteome</keyword>
<comment type="subcellular location">
    <subcellularLocation>
        <location evidence="1">Nucleus</location>
    </subcellularLocation>
</comment>